<protein>
    <submittedName>
        <fullName evidence="1">Uncharacterized protein</fullName>
    </submittedName>
</protein>
<proteinExistence type="predicted"/>
<dbReference type="EMBL" id="MN740068">
    <property type="protein sequence ID" value="QHT86442.1"/>
    <property type="molecule type" value="Genomic_DNA"/>
</dbReference>
<evidence type="ECO:0000313" key="1">
    <source>
        <dbReference type="EMBL" id="QHT86442.1"/>
    </source>
</evidence>
<organism evidence="1">
    <name type="scientific">viral metagenome</name>
    <dbReference type="NCBI Taxonomy" id="1070528"/>
    <lineage>
        <taxon>unclassified sequences</taxon>
        <taxon>metagenomes</taxon>
        <taxon>organismal metagenomes</taxon>
    </lineage>
</organism>
<accession>A0A6C0I0W9</accession>
<reference evidence="1" key="1">
    <citation type="journal article" date="2020" name="Nature">
        <title>Giant virus diversity and host interactions through global metagenomics.</title>
        <authorList>
            <person name="Schulz F."/>
            <person name="Roux S."/>
            <person name="Paez-Espino D."/>
            <person name="Jungbluth S."/>
            <person name="Walsh D.A."/>
            <person name="Denef V.J."/>
            <person name="McMahon K.D."/>
            <person name="Konstantinidis K.T."/>
            <person name="Eloe-Fadrosh E.A."/>
            <person name="Kyrpides N.C."/>
            <person name="Woyke T."/>
        </authorList>
    </citation>
    <scope>NUCLEOTIDE SEQUENCE</scope>
    <source>
        <strain evidence="1">GVMAG-M-3300023184-186</strain>
    </source>
</reference>
<sequence length="65" mass="7501">MSKSTIEEICSNEYECDHNEYDCATLELADRFQQAWRSLSWLAFTGDRLTTSKNIVKSVIGFNFS</sequence>
<name>A0A6C0I0W9_9ZZZZ</name>
<dbReference type="AlphaFoldDB" id="A0A6C0I0W9"/>